<gene>
    <name evidence="6" type="ordered locus">EAT1b_0237</name>
</gene>
<dbReference type="HOGENOM" id="CLU_000604_1_2_9"/>
<keyword evidence="3" id="KW-0547">Nucleotide-binding</keyword>
<dbReference type="PROSITE" id="PS50893">
    <property type="entry name" value="ABC_TRANSPORTER_2"/>
    <property type="match status" value="1"/>
</dbReference>
<dbReference type="GO" id="GO:0005524">
    <property type="term" value="F:ATP binding"/>
    <property type="evidence" value="ECO:0007669"/>
    <property type="project" value="UniProtKB-KW"/>
</dbReference>
<dbReference type="InterPro" id="IPR027417">
    <property type="entry name" value="P-loop_NTPase"/>
</dbReference>
<dbReference type="AlphaFoldDB" id="C4L1Z6"/>
<evidence type="ECO:0000259" key="5">
    <source>
        <dbReference type="PROSITE" id="PS50893"/>
    </source>
</evidence>
<evidence type="ECO:0000313" key="6">
    <source>
        <dbReference type="EMBL" id="ACQ69170.1"/>
    </source>
</evidence>
<dbReference type="SMART" id="SM00382">
    <property type="entry name" value="AAA"/>
    <property type="match status" value="1"/>
</dbReference>
<dbReference type="RefSeq" id="WP_012726289.1">
    <property type="nucleotide sequence ID" value="NC_012673.1"/>
</dbReference>
<evidence type="ECO:0000256" key="4">
    <source>
        <dbReference type="ARBA" id="ARBA00022840"/>
    </source>
</evidence>
<dbReference type="KEGG" id="eat:EAT1b_0237"/>
<evidence type="ECO:0000256" key="1">
    <source>
        <dbReference type="ARBA" id="ARBA00005417"/>
    </source>
</evidence>
<dbReference type="OrthoDB" id="9804819at2"/>
<evidence type="ECO:0000313" key="7">
    <source>
        <dbReference type="Proteomes" id="UP000000716"/>
    </source>
</evidence>
<name>C4L1Z6_EXISA</name>
<keyword evidence="4" id="KW-0067">ATP-binding</keyword>
<protein>
    <submittedName>
        <fullName evidence="6">ABC transporter related</fullName>
    </submittedName>
</protein>
<dbReference type="Pfam" id="PF00005">
    <property type="entry name" value="ABC_tran"/>
    <property type="match status" value="1"/>
</dbReference>
<evidence type="ECO:0000256" key="2">
    <source>
        <dbReference type="ARBA" id="ARBA00022448"/>
    </source>
</evidence>
<reference evidence="6 7" key="1">
    <citation type="journal article" date="2011" name="J. Bacteriol.">
        <title>Complete genome sequence of the Thermophilic Bacterium Exiguobacterium sp. AT1b.</title>
        <authorList>
            <person name="Vishnivetskaya T.A."/>
            <person name="Lucas S."/>
            <person name="Copeland A."/>
            <person name="Lapidus A."/>
            <person name="Glavina Del Rio T."/>
            <person name="Dalin E."/>
            <person name="Tice H."/>
            <person name="Bruce D.C."/>
            <person name="Goodwin L.A."/>
            <person name="Pitluck S."/>
            <person name="Saunders E."/>
            <person name="Brettin T."/>
            <person name="Detter C."/>
            <person name="Han C."/>
            <person name="Larimer F."/>
            <person name="Land M.L."/>
            <person name="Hauser L.J."/>
            <person name="Kyrpides N.C."/>
            <person name="Ovchinnikova G."/>
            <person name="Kathariou S."/>
            <person name="Ramaley R.F."/>
            <person name="Rodrigues D.F."/>
            <person name="Hendrix C."/>
            <person name="Richardson P."/>
            <person name="Tiedje J.M."/>
        </authorList>
    </citation>
    <scope>NUCLEOTIDE SEQUENCE [LARGE SCALE GENOMIC DNA]</scope>
    <source>
        <strain evidence="7">ATCC BAA-1283 / AT1b</strain>
    </source>
</reference>
<organism evidence="6 7">
    <name type="scientific">Exiguobacterium sp. (strain ATCC BAA-1283 / AT1b)</name>
    <dbReference type="NCBI Taxonomy" id="360911"/>
    <lineage>
        <taxon>Bacteria</taxon>
        <taxon>Bacillati</taxon>
        <taxon>Bacillota</taxon>
        <taxon>Bacilli</taxon>
        <taxon>Bacillales</taxon>
        <taxon>Bacillales Family XII. Incertae Sedis</taxon>
        <taxon>Exiguobacterium</taxon>
    </lineage>
</organism>
<comment type="similarity">
    <text evidence="1">Belongs to the ABC transporter superfamily.</text>
</comment>
<dbReference type="Proteomes" id="UP000000716">
    <property type="component" value="Chromosome"/>
</dbReference>
<dbReference type="PANTHER" id="PTHR43335:SF2">
    <property type="entry name" value="ABC TRANSPORTER, ATP-BINDING PROTEIN"/>
    <property type="match status" value="1"/>
</dbReference>
<dbReference type="GO" id="GO:0016887">
    <property type="term" value="F:ATP hydrolysis activity"/>
    <property type="evidence" value="ECO:0007669"/>
    <property type="project" value="InterPro"/>
</dbReference>
<dbReference type="Gene3D" id="3.40.50.300">
    <property type="entry name" value="P-loop containing nucleotide triphosphate hydrolases"/>
    <property type="match status" value="1"/>
</dbReference>
<dbReference type="InterPro" id="IPR003593">
    <property type="entry name" value="AAA+_ATPase"/>
</dbReference>
<keyword evidence="7" id="KW-1185">Reference proteome</keyword>
<dbReference type="eggNOG" id="COG1131">
    <property type="taxonomic scope" value="Bacteria"/>
</dbReference>
<dbReference type="EMBL" id="CP001615">
    <property type="protein sequence ID" value="ACQ69170.1"/>
    <property type="molecule type" value="Genomic_DNA"/>
</dbReference>
<dbReference type="PANTHER" id="PTHR43335">
    <property type="entry name" value="ABC TRANSPORTER, ATP-BINDING PROTEIN"/>
    <property type="match status" value="1"/>
</dbReference>
<dbReference type="PROSITE" id="PS00211">
    <property type="entry name" value="ABC_TRANSPORTER_1"/>
    <property type="match status" value="1"/>
</dbReference>
<feature type="domain" description="ABC transporter" evidence="5">
    <location>
        <begin position="2"/>
        <end position="231"/>
    </location>
</feature>
<dbReference type="STRING" id="360911.EAT1b_0237"/>
<dbReference type="InterPro" id="IPR003439">
    <property type="entry name" value="ABC_transporter-like_ATP-bd"/>
</dbReference>
<keyword evidence="2" id="KW-0813">Transport</keyword>
<sequence length="284" mass="31835">MIQVEHIVKRYKKHMALDHVSLNIEGIYGLLGSNGAGKTTLMKIICGLTNASGGNIRVNGQSMMKRKYANTAGMIGFLAQDFNVYPSLSVNEVLFHLALLQGIVDRKKQESVIQQALERVNLTDKSNLKMEELSGGMRRRVGIAQLLLREPEILVFDEPTAGLDIEERIRFRNLLRDLSHDHTIIISSHIVEDIEFLCTKIGLLSNGHVLFEGTPEELKKKAEGSLAEAQINLMELNKWVKDHDVVHIEETSDGACIRYFDEEKGDANIVPRLSDGYLAVMRAQ</sequence>
<proteinExistence type="inferred from homology"/>
<accession>C4L1Z6</accession>
<dbReference type="InterPro" id="IPR017871">
    <property type="entry name" value="ABC_transporter-like_CS"/>
</dbReference>
<dbReference type="SUPFAM" id="SSF52540">
    <property type="entry name" value="P-loop containing nucleoside triphosphate hydrolases"/>
    <property type="match status" value="1"/>
</dbReference>
<evidence type="ECO:0000256" key="3">
    <source>
        <dbReference type="ARBA" id="ARBA00022741"/>
    </source>
</evidence>